<evidence type="ECO:0000256" key="3">
    <source>
        <dbReference type="SAM" id="SignalP"/>
    </source>
</evidence>
<gene>
    <name evidence="4" type="ORF">NA66_103541</name>
</gene>
<dbReference type="Proteomes" id="UP000247755">
    <property type="component" value="Unassembled WGS sequence"/>
</dbReference>
<name>A0A318HYC5_BURPY</name>
<feature type="signal peptide" evidence="3">
    <location>
        <begin position="1"/>
        <end position="25"/>
    </location>
</feature>
<comment type="caution">
    <text evidence="4">The sequence shown here is derived from an EMBL/GenBank/DDBJ whole genome shotgun (WGS) entry which is preliminary data.</text>
</comment>
<sequence>MYKKTSRAAIAAATVLALAFGTAHAAQPTDMPPPGGPGMHQMHGHDGGPFGAIMKLHDQLKLNASQEQQWQTAVNTMKQNRDAMRKSHEQMREQFKAQQNQPILDLNAMHAARQQAEQQNAQLREQTSAAWLAFYNGLNDQQKTTVSTALKQQYAQMQQRHEKMKERWEQHRAAKGASAPVQ</sequence>
<accession>A0A318HYC5</accession>
<keyword evidence="1" id="KW-0175">Coiled coil</keyword>
<organism evidence="4 5">
    <name type="scientific">Burkholderia pyrrocinia</name>
    <name type="common">Pseudomonas pyrrocinia</name>
    <dbReference type="NCBI Taxonomy" id="60550"/>
    <lineage>
        <taxon>Bacteria</taxon>
        <taxon>Pseudomonadati</taxon>
        <taxon>Pseudomonadota</taxon>
        <taxon>Betaproteobacteria</taxon>
        <taxon>Burkholderiales</taxon>
        <taxon>Burkholderiaceae</taxon>
        <taxon>Burkholderia</taxon>
        <taxon>Burkholderia cepacia complex</taxon>
    </lineage>
</organism>
<feature type="coiled-coil region" evidence="1">
    <location>
        <begin position="74"/>
        <end position="174"/>
    </location>
</feature>
<reference evidence="4 5" key="1">
    <citation type="submission" date="2018-05" db="EMBL/GenBank/DDBJ databases">
        <title>Comparative genomics of bacterial root endophytes of switchgrass collected from native prairies over two seasons.</title>
        <authorList>
            <person name="Tang Y."/>
        </authorList>
    </citation>
    <scope>NUCLEOTIDE SEQUENCE [LARGE SCALE GENOMIC DNA]</scope>
    <source>
        <strain evidence="4 5">NFIX32</strain>
    </source>
</reference>
<dbReference type="AlphaFoldDB" id="A0A318HYC5"/>
<protein>
    <submittedName>
        <fullName evidence="4">Spy/CpxP family protein refolding chaperone</fullName>
    </submittedName>
</protein>
<keyword evidence="3" id="KW-0732">Signal</keyword>
<dbReference type="InterPro" id="IPR012899">
    <property type="entry name" value="LTXXQ"/>
</dbReference>
<dbReference type="RefSeq" id="WP_072440881.1">
    <property type="nucleotide sequence ID" value="NZ_QJJY01000035.1"/>
</dbReference>
<evidence type="ECO:0000256" key="2">
    <source>
        <dbReference type="SAM" id="MobiDB-lite"/>
    </source>
</evidence>
<dbReference type="Pfam" id="PF07813">
    <property type="entry name" value="LTXXQ"/>
    <property type="match status" value="1"/>
</dbReference>
<dbReference type="EMBL" id="QJJY01000035">
    <property type="protein sequence ID" value="PXX23342.1"/>
    <property type="molecule type" value="Genomic_DNA"/>
</dbReference>
<evidence type="ECO:0000256" key="1">
    <source>
        <dbReference type="SAM" id="Coils"/>
    </source>
</evidence>
<feature type="region of interest" description="Disordered" evidence="2">
    <location>
        <begin position="25"/>
        <end position="47"/>
    </location>
</feature>
<proteinExistence type="predicted"/>
<evidence type="ECO:0000313" key="5">
    <source>
        <dbReference type="Proteomes" id="UP000247755"/>
    </source>
</evidence>
<feature type="chain" id="PRO_5016336780" evidence="3">
    <location>
        <begin position="26"/>
        <end position="182"/>
    </location>
</feature>
<evidence type="ECO:0000313" key="4">
    <source>
        <dbReference type="EMBL" id="PXX23342.1"/>
    </source>
</evidence>